<evidence type="ECO:0000256" key="3">
    <source>
        <dbReference type="ARBA" id="ARBA00022552"/>
    </source>
</evidence>
<feature type="compositionally biased region" description="Acidic residues" evidence="8">
    <location>
        <begin position="205"/>
        <end position="219"/>
    </location>
</feature>
<dbReference type="AlphaFoldDB" id="A0ABD3VY67"/>
<feature type="region of interest" description="Disordered" evidence="8">
    <location>
        <begin position="270"/>
        <end position="334"/>
    </location>
</feature>
<keyword evidence="4 7" id="KW-0539">Nucleus</keyword>
<dbReference type="Proteomes" id="UP001634394">
    <property type="component" value="Unassembled WGS sequence"/>
</dbReference>
<comment type="function">
    <text evidence="7">Involved in nucleolar processing of pre-18S ribosomal RNA.</text>
</comment>
<evidence type="ECO:0000256" key="5">
    <source>
        <dbReference type="ARBA" id="ARBA00023274"/>
    </source>
</evidence>
<keyword evidence="10" id="KW-1185">Reference proteome</keyword>
<feature type="compositionally biased region" description="Basic and acidic residues" evidence="8">
    <location>
        <begin position="172"/>
        <end position="189"/>
    </location>
</feature>
<accession>A0ABD3VY67</accession>
<feature type="region of interest" description="Disordered" evidence="8">
    <location>
        <begin position="516"/>
        <end position="535"/>
    </location>
</feature>
<evidence type="ECO:0000313" key="10">
    <source>
        <dbReference type="Proteomes" id="UP001634394"/>
    </source>
</evidence>
<proteinExistence type="inferred from homology"/>
<evidence type="ECO:0000256" key="6">
    <source>
        <dbReference type="ARBA" id="ARBA00029455"/>
    </source>
</evidence>
<protein>
    <recommendedName>
        <fullName evidence="7">U3 small nucleolar ribonucleoprotein protein MPP10</fullName>
    </recommendedName>
</protein>
<feature type="compositionally biased region" description="Basic and acidic residues" evidence="8">
    <location>
        <begin position="308"/>
        <end position="317"/>
    </location>
</feature>
<organism evidence="9 10">
    <name type="scientific">Sinanodonta woodiana</name>
    <name type="common">Chinese pond mussel</name>
    <name type="synonym">Anodonta woodiana</name>
    <dbReference type="NCBI Taxonomy" id="1069815"/>
    <lineage>
        <taxon>Eukaryota</taxon>
        <taxon>Metazoa</taxon>
        <taxon>Spiralia</taxon>
        <taxon>Lophotrochozoa</taxon>
        <taxon>Mollusca</taxon>
        <taxon>Bivalvia</taxon>
        <taxon>Autobranchia</taxon>
        <taxon>Heteroconchia</taxon>
        <taxon>Palaeoheterodonta</taxon>
        <taxon>Unionida</taxon>
        <taxon>Unionoidea</taxon>
        <taxon>Unionidae</taxon>
        <taxon>Unioninae</taxon>
        <taxon>Sinanodonta</taxon>
    </lineage>
</organism>
<feature type="compositionally biased region" description="Basic residues" evidence="8">
    <location>
        <begin position="613"/>
        <end position="626"/>
    </location>
</feature>
<keyword evidence="3 7" id="KW-0698">rRNA processing</keyword>
<feature type="compositionally biased region" description="Basic and acidic residues" evidence="8">
    <location>
        <begin position="220"/>
        <end position="236"/>
    </location>
</feature>
<dbReference type="Pfam" id="PF04006">
    <property type="entry name" value="Mpp10"/>
    <property type="match status" value="1"/>
</dbReference>
<feature type="region of interest" description="Disordered" evidence="8">
    <location>
        <begin position="582"/>
        <end position="721"/>
    </location>
</feature>
<feature type="compositionally biased region" description="Basic and acidic residues" evidence="8">
    <location>
        <begin position="647"/>
        <end position="664"/>
    </location>
</feature>
<evidence type="ECO:0000256" key="8">
    <source>
        <dbReference type="SAM" id="MobiDB-lite"/>
    </source>
</evidence>
<feature type="compositionally biased region" description="Acidic residues" evidence="8">
    <location>
        <begin position="373"/>
        <end position="384"/>
    </location>
</feature>
<feature type="compositionally biased region" description="Acidic residues" evidence="8">
    <location>
        <begin position="130"/>
        <end position="152"/>
    </location>
</feature>
<feature type="compositionally biased region" description="Basic and acidic residues" evidence="8">
    <location>
        <begin position="519"/>
        <end position="535"/>
    </location>
</feature>
<keyword evidence="2 7" id="KW-0690">Ribosome biogenesis</keyword>
<comment type="similarity">
    <text evidence="6 7">Belongs to the MPP10 family.</text>
</comment>
<dbReference type="EMBL" id="JBJQND010000009">
    <property type="protein sequence ID" value="KAL3865417.1"/>
    <property type="molecule type" value="Genomic_DNA"/>
</dbReference>
<comment type="subcellular location">
    <subcellularLocation>
        <location evidence="1 7">Nucleus</location>
        <location evidence="1 7">Nucleolus</location>
    </subcellularLocation>
</comment>
<dbReference type="InterPro" id="IPR012173">
    <property type="entry name" value="Mpp10"/>
</dbReference>
<evidence type="ECO:0000256" key="7">
    <source>
        <dbReference type="PIRNR" id="PIRNR017300"/>
    </source>
</evidence>
<feature type="region of interest" description="Disordered" evidence="8">
    <location>
        <begin position="367"/>
        <end position="403"/>
    </location>
</feature>
<comment type="caution">
    <text evidence="9">The sequence shown here is derived from an EMBL/GenBank/DDBJ whole genome shotgun (WGS) entry which is preliminary data.</text>
</comment>
<evidence type="ECO:0000256" key="4">
    <source>
        <dbReference type="ARBA" id="ARBA00023242"/>
    </source>
</evidence>
<evidence type="ECO:0000256" key="1">
    <source>
        <dbReference type="ARBA" id="ARBA00004604"/>
    </source>
</evidence>
<dbReference type="PIRSF" id="PIRSF017300">
    <property type="entry name" value="snoRNP_Mpp10"/>
    <property type="match status" value="1"/>
</dbReference>
<feature type="compositionally biased region" description="Basic and acidic residues" evidence="8">
    <location>
        <begin position="390"/>
        <end position="403"/>
    </location>
</feature>
<feature type="compositionally biased region" description="Acidic residues" evidence="8">
    <location>
        <begin position="285"/>
        <end position="307"/>
    </location>
</feature>
<feature type="compositionally biased region" description="Basic and acidic residues" evidence="8">
    <location>
        <begin position="627"/>
        <end position="637"/>
    </location>
</feature>
<feature type="compositionally biased region" description="Acidic residues" evidence="8">
    <location>
        <begin position="161"/>
        <end position="171"/>
    </location>
</feature>
<feature type="compositionally biased region" description="Basic and acidic residues" evidence="8">
    <location>
        <begin position="112"/>
        <end position="125"/>
    </location>
</feature>
<evidence type="ECO:0000313" key="9">
    <source>
        <dbReference type="EMBL" id="KAL3865417.1"/>
    </source>
</evidence>
<gene>
    <name evidence="9" type="ORF">ACJMK2_042807</name>
</gene>
<dbReference type="GO" id="GO:0034457">
    <property type="term" value="C:Mpp10 complex"/>
    <property type="evidence" value="ECO:0007669"/>
    <property type="project" value="UniProtKB-UniRule"/>
</dbReference>
<feature type="compositionally biased region" description="Basic and acidic residues" evidence="8">
    <location>
        <begin position="592"/>
        <end position="612"/>
    </location>
</feature>
<name>A0ABD3VY67_SINWO</name>
<feature type="compositionally biased region" description="Low complexity" evidence="8">
    <location>
        <begin position="682"/>
        <end position="697"/>
    </location>
</feature>
<dbReference type="GO" id="GO:0006364">
    <property type="term" value="P:rRNA processing"/>
    <property type="evidence" value="ECO:0007669"/>
    <property type="project" value="UniProtKB-KW"/>
</dbReference>
<dbReference type="PANTHER" id="PTHR17039">
    <property type="entry name" value="U3 SMALL NUCLEOLAR RIBONUCLEOPROTEIN PROTEIN MPP10"/>
    <property type="match status" value="1"/>
</dbReference>
<keyword evidence="5 7" id="KW-0687">Ribonucleoprotein</keyword>
<dbReference type="GO" id="GO:0005732">
    <property type="term" value="C:sno(s)RNA-containing ribonucleoprotein complex"/>
    <property type="evidence" value="ECO:0007669"/>
    <property type="project" value="UniProtKB-UniRule"/>
</dbReference>
<feature type="region of interest" description="Disordered" evidence="8">
    <location>
        <begin position="112"/>
        <end position="248"/>
    </location>
</feature>
<dbReference type="PANTHER" id="PTHR17039:SF0">
    <property type="entry name" value="U3 SMALL NUCLEOLAR RIBONUCLEOPROTEIN PROTEIN MPP10"/>
    <property type="match status" value="1"/>
</dbReference>
<sequence length="721" mass="82340">MAAPWQVLDNTLGEAKAWSQNLDAFLRVQDELPSQITRRLKSIYDLTKSLEKNSSSSSTLPELFVNSFDDEQVWQQLELQNSSSLRDLLSQAAKILAGQTLTFSLESLAQKSHKESNKSREKDTCVDSDSNIDSDDVDDDDLGGNDAEEDQDEKSSGSEGDLSDEFDDTDDKFDKFGNETDDRFDKFGSDSDEDLNFDFAAVGAAEDDLEGSEDGLDNNDENRQSDEDNSLLEKRKLQTTSKSADKSKRSIVDDQFFKLADLENFLDKEDAKWDKKQRREKMGLDQEESESDSEDIDMFQDIPSDDEKDGRDLRYEDFFDPPDNETPIPNSTKKVRFADRLTGSGNEECMFHSGESSEEVLSNVQKGRRDLLGDSESEGEDVDDILGGGKNRDTKSSFEKRQEKLTKRISKMEEDLLSEKPWQMAGEVGASHRPENSLLEENLQFEHNTRLPPEITEETTLKLEDIIKQRIKDKVWDDVERKVKHKEDVFEYKKRITLDQEKSKLSLGEIYEQEYLKQQQKDSEDKEDPDHEEIKKMMQSLFIKLDSLSNFHYTPKMPAPEVKIVSNLPSITMEEVAPISASEAKILAPEEVQEKAKGELKGATEKTDTDKKRERKKKKTEKRIKNKEKEKRQKLVEKLNPGLGNKYSKENALKKLDKESKSKDGNVTLIKSDKKEKTGLTSSSSFFSQLQEQVSSQIQSKKVDKRKTDQKGQKSSKKLKL</sequence>
<reference evidence="9 10" key="1">
    <citation type="submission" date="2024-11" db="EMBL/GenBank/DDBJ databases">
        <title>Chromosome-level genome assembly of the freshwater bivalve Anodonta woodiana.</title>
        <authorList>
            <person name="Chen X."/>
        </authorList>
    </citation>
    <scope>NUCLEOTIDE SEQUENCE [LARGE SCALE GENOMIC DNA]</scope>
    <source>
        <strain evidence="9">MN2024</strain>
        <tissue evidence="9">Gills</tissue>
    </source>
</reference>
<evidence type="ECO:0000256" key="2">
    <source>
        <dbReference type="ARBA" id="ARBA00022517"/>
    </source>
</evidence>